<proteinExistence type="predicted"/>
<dbReference type="AlphaFoldDB" id="A0A1C5G6V1"/>
<reference evidence="1 2" key="1">
    <citation type="submission" date="2016-06" db="EMBL/GenBank/DDBJ databases">
        <authorList>
            <person name="Kjaerup R.B."/>
            <person name="Dalgaard T.S."/>
            <person name="Juul-Madsen H.R."/>
        </authorList>
    </citation>
    <scope>NUCLEOTIDE SEQUENCE [LARGE SCALE GENOMIC DNA]</scope>
    <source>
        <strain evidence="1 2">DSM 43913</strain>
    </source>
</reference>
<dbReference type="GeneID" id="95801561"/>
<dbReference type="EMBL" id="LT607733">
    <property type="protein sequence ID" value="SCG15481.1"/>
    <property type="molecule type" value="Genomic_DNA"/>
</dbReference>
<organism evidence="1 2">
    <name type="scientific">Micromonospora echinofusca</name>
    <dbReference type="NCBI Taxonomy" id="47858"/>
    <lineage>
        <taxon>Bacteria</taxon>
        <taxon>Bacillati</taxon>
        <taxon>Actinomycetota</taxon>
        <taxon>Actinomycetes</taxon>
        <taxon>Micromonosporales</taxon>
        <taxon>Micromonosporaceae</taxon>
        <taxon>Micromonospora</taxon>
    </lineage>
</organism>
<evidence type="ECO:0000313" key="2">
    <source>
        <dbReference type="Proteomes" id="UP000198251"/>
    </source>
</evidence>
<gene>
    <name evidence="1" type="ORF">GA0070610_1713</name>
</gene>
<keyword evidence="2" id="KW-1185">Reference proteome</keyword>
<evidence type="ECO:0000313" key="1">
    <source>
        <dbReference type="EMBL" id="SCG15481.1"/>
    </source>
</evidence>
<dbReference type="Proteomes" id="UP000198251">
    <property type="component" value="Chromosome I"/>
</dbReference>
<name>A0A1C5G6V1_MICEH</name>
<sequence>MTHDPVPPSPRRPAWDATAELTTAAEQATKDRIFLLTRPRGTWAVPKYLDPTITGFALCGPEGEQRIGELSGRRRLPVVADLAHYEKSAASPETPMLFPETLFGRDGFFDDMRARANSAIFTPTAYVEAGEPAALKAVRAAAQDVARTDVVVVVPLDVTWLRDNKIDQLIAILKAIPHPIALVLGGQYNPTDSYADIMRNLRRVYQEVGRVGPWRTDPVTALDAMAQGGMFAGIGSSGSLRHLVPPGQPTKITKRFKPSVFIPELLHFFRADTLTERWANADPLSCWCTVCAGRGLDRFDSYDTAVDTEARAHNAASWSALWAQMRALPTGIERQRWLAERIRLAHLAYEAENERIQQANAFKPSKTLQRLAKLAEGAPSSVIEGAGTPAP</sequence>
<protein>
    <submittedName>
        <fullName evidence="1">Uncharacterized protein</fullName>
    </submittedName>
</protein>
<accession>A0A1C5G6V1</accession>
<dbReference type="RefSeq" id="WP_157747065.1">
    <property type="nucleotide sequence ID" value="NZ_LT607733.1"/>
</dbReference>